<comment type="caution">
    <text evidence="1">The sequence shown here is derived from an EMBL/GenBank/DDBJ whole genome shotgun (WGS) entry which is preliminary data.</text>
</comment>
<evidence type="ECO:0000313" key="1">
    <source>
        <dbReference type="EMBL" id="KAK4709784.1"/>
    </source>
</evidence>
<accession>A0AAV9K8Z1</accession>
<reference evidence="1 2" key="1">
    <citation type="submission" date="2023-10" db="EMBL/GenBank/DDBJ databases">
        <title>Genome-Wide Identification Analysis in wild type Solanum Pinnatisectum Reveals Some Genes Defensing Phytophthora Infestans.</title>
        <authorList>
            <person name="Sun C."/>
        </authorList>
    </citation>
    <scope>NUCLEOTIDE SEQUENCE [LARGE SCALE GENOMIC DNA]</scope>
    <source>
        <strain evidence="1">LQN</strain>
        <tissue evidence="1">Leaf</tissue>
    </source>
</reference>
<keyword evidence="2" id="KW-1185">Reference proteome</keyword>
<dbReference type="EMBL" id="JAWPEI010000011">
    <property type="protein sequence ID" value="KAK4709784.1"/>
    <property type="molecule type" value="Genomic_DNA"/>
</dbReference>
<dbReference type="Proteomes" id="UP001311915">
    <property type="component" value="Unassembled WGS sequence"/>
</dbReference>
<organism evidence="1 2">
    <name type="scientific">Solanum pinnatisectum</name>
    <name type="common">tansyleaf nightshade</name>
    <dbReference type="NCBI Taxonomy" id="50273"/>
    <lineage>
        <taxon>Eukaryota</taxon>
        <taxon>Viridiplantae</taxon>
        <taxon>Streptophyta</taxon>
        <taxon>Embryophyta</taxon>
        <taxon>Tracheophyta</taxon>
        <taxon>Spermatophyta</taxon>
        <taxon>Magnoliopsida</taxon>
        <taxon>eudicotyledons</taxon>
        <taxon>Gunneridae</taxon>
        <taxon>Pentapetalae</taxon>
        <taxon>asterids</taxon>
        <taxon>lamiids</taxon>
        <taxon>Solanales</taxon>
        <taxon>Solanaceae</taxon>
        <taxon>Solanoideae</taxon>
        <taxon>Solaneae</taxon>
        <taxon>Solanum</taxon>
    </lineage>
</organism>
<proteinExistence type="predicted"/>
<gene>
    <name evidence="1" type="ORF">R3W88_004297</name>
</gene>
<sequence>MADKLKEFNIGMRLVEAQNDDREKNVVRRNNLVNLETTFSPLPTTTKASSATQNICLTISPHPTSTYTISHKFTMMLNIYPPTILFPYNENKHEQLAARLYSRREKDFQLIFHEDLGKELYNMRKGFDEELRSRICQSLKYENSCVHPNIELPPAYTLPKFNTFIGK</sequence>
<evidence type="ECO:0000313" key="2">
    <source>
        <dbReference type="Proteomes" id="UP001311915"/>
    </source>
</evidence>
<dbReference type="AlphaFoldDB" id="A0AAV9K8Z1"/>
<protein>
    <submittedName>
        <fullName evidence="1">Uncharacterized protein</fullName>
    </submittedName>
</protein>
<name>A0AAV9K8Z1_9SOLN</name>